<dbReference type="RefSeq" id="WP_259314489.1">
    <property type="nucleotide sequence ID" value="NZ_CP087164.1"/>
</dbReference>
<keyword evidence="3" id="KW-1185">Reference proteome</keyword>
<reference evidence="2" key="1">
    <citation type="journal article" date="2022" name="Int. J. Syst. Evol. Microbiol.">
        <title>Pseudomonas aegrilactucae sp. nov. and Pseudomonas morbosilactucae sp. nov., pathogens causing bacterial rot of lettuce in Japan.</title>
        <authorList>
            <person name="Sawada H."/>
            <person name="Fujikawa T."/>
            <person name="Satou M."/>
        </authorList>
    </citation>
    <scope>NUCLEOTIDE SEQUENCE</scope>
    <source>
        <strain evidence="2">0166_1</strain>
    </source>
</reference>
<dbReference type="Gene3D" id="3.40.50.1820">
    <property type="entry name" value="alpha/beta hydrolase"/>
    <property type="match status" value="1"/>
</dbReference>
<evidence type="ECO:0000259" key="1">
    <source>
        <dbReference type="Pfam" id="PF12697"/>
    </source>
</evidence>
<evidence type="ECO:0000313" key="2">
    <source>
        <dbReference type="EMBL" id="UGS34823.1"/>
    </source>
</evidence>
<sequence>MAATATRVRADLELEVARGRLAASVIALSGEAVPAAAPLVFVCVPGMTYRRSYWDLRVDGHDGYSFAEHATARGHVVVALDNLGTGDSSPPDDDDEVDLESLGRAVAEASGHILARVRAGTLAPGVAALAEARLVGVGHSLGGGVAVAAHAVGAPWDAVAALGYTTQELAGIYEPAADEDRLGFDERRAWARAHIPQKLWGRTWDELDPFFTIEREPFAALFYGPEVPGAVIAADTAAATVSPRQAALDVITPQLGARFAREVRAPVLLAYGDTDLSPDPRMEVAAYASSSDITLVLLDATAHCHNVAGSRAILWERLCRWGEALP</sequence>
<dbReference type="InterPro" id="IPR000073">
    <property type="entry name" value="AB_hydrolase_1"/>
</dbReference>
<dbReference type="Proteomes" id="UP001162834">
    <property type="component" value="Chromosome"/>
</dbReference>
<feature type="domain" description="AB hydrolase-1" evidence="1">
    <location>
        <begin position="41"/>
        <end position="307"/>
    </location>
</feature>
<dbReference type="EMBL" id="CP087164">
    <property type="protein sequence ID" value="UGS34823.1"/>
    <property type="molecule type" value="Genomic_DNA"/>
</dbReference>
<dbReference type="InterPro" id="IPR029058">
    <property type="entry name" value="AB_hydrolase_fold"/>
</dbReference>
<name>A0A9E6XVE7_9ACTN</name>
<dbReference type="GO" id="GO:0003824">
    <property type="term" value="F:catalytic activity"/>
    <property type="evidence" value="ECO:0007669"/>
    <property type="project" value="UniProtKB-ARBA"/>
</dbReference>
<proteinExistence type="predicted"/>
<organism evidence="2 3">
    <name type="scientific">Capillimicrobium parvum</name>
    <dbReference type="NCBI Taxonomy" id="2884022"/>
    <lineage>
        <taxon>Bacteria</taxon>
        <taxon>Bacillati</taxon>
        <taxon>Actinomycetota</taxon>
        <taxon>Thermoleophilia</taxon>
        <taxon>Solirubrobacterales</taxon>
        <taxon>Capillimicrobiaceae</taxon>
        <taxon>Capillimicrobium</taxon>
    </lineage>
</organism>
<dbReference type="KEGG" id="sbae:DSM104329_01205"/>
<dbReference type="Pfam" id="PF12697">
    <property type="entry name" value="Abhydrolase_6"/>
    <property type="match status" value="1"/>
</dbReference>
<gene>
    <name evidence="2" type="ORF">DSM104329_01205</name>
</gene>
<evidence type="ECO:0000313" key="3">
    <source>
        <dbReference type="Proteomes" id="UP001162834"/>
    </source>
</evidence>
<dbReference type="SUPFAM" id="SSF53474">
    <property type="entry name" value="alpha/beta-Hydrolases"/>
    <property type="match status" value="1"/>
</dbReference>
<protein>
    <recommendedName>
        <fullName evidence="1">AB hydrolase-1 domain-containing protein</fullName>
    </recommendedName>
</protein>
<dbReference type="AlphaFoldDB" id="A0A9E6XVE7"/>
<accession>A0A9E6XVE7</accession>